<protein>
    <submittedName>
        <fullName evidence="2">PadR family transcriptional regulator</fullName>
    </submittedName>
</protein>
<evidence type="ECO:0000259" key="1">
    <source>
        <dbReference type="Pfam" id="PF03551"/>
    </source>
</evidence>
<dbReference type="PANTHER" id="PTHR33169">
    <property type="entry name" value="PADR-FAMILY TRANSCRIPTIONAL REGULATOR"/>
    <property type="match status" value="1"/>
</dbReference>
<keyword evidence="3" id="KW-1185">Reference proteome</keyword>
<dbReference type="PANTHER" id="PTHR33169:SF14">
    <property type="entry name" value="TRANSCRIPTIONAL REGULATOR RV3488"/>
    <property type="match status" value="1"/>
</dbReference>
<dbReference type="Pfam" id="PF03551">
    <property type="entry name" value="PadR"/>
    <property type="match status" value="1"/>
</dbReference>
<dbReference type="RefSeq" id="WP_026393585.1">
    <property type="nucleotide sequence ID" value="NZ_WJBE01000009.1"/>
</dbReference>
<dbReference type="Proteomes" id="UP000622405">
    <property type="component" value="Unassembled WGS sequence"/>
</dbReference>
<comment type="caution">
    <text evidence="2">The sequence shown here is derived from an EMBL/GenBank/DDBJ whole genome shotgun (WGS) entry which is preliminary data.</text>
</comment>
<evidence type="ECO:0000313" key="2">
    <source>
        <dbReference type="EMBL" id="MBC3900239.1"/>
    </source>
</evidence>
<dbReference type="InterPro" id="IPR036390">
    <property type="entry name" value="WH_DNA-bd_sf"/>
</dbReference>
<sequence length="108" mass="12732">MDIQLKRGLLEICVLTVLNRGDSYGYQIIKDVSPYIEISESTLYPILKRLETNQSVVVNSVEHNGRLRKYYKITATGRNRIVDFLDNWKEVMTVYNFITEEMRCYTDE</sequence>
<dbReference type="SUPFAM" id="SSF46785">
    <property type="entry name" value="Winged helix' DNA-binding domain"/>
    <property type="match status" value="1"/>
</dbReference>
<feature type="domain" description="Transcription regulator PadR N-terminal" evidence="1">
    <location>
        <begin position="14"/>
        <end position="81"/>
    </location>
</feature>
<dbReference type="EMBL" id="WJBE01000009">
    <property type="protein sequence ID" value="MBC3900239.1"/>
    <property type="molecule type" value="Genomic_DNA"/>
</dbReference>
<proteinExistence type="predicted"/>
<dbReference type="Gene3D" id="1.10.10.10">
    <property type="entry name" value="Winged helix-like DNA-binding domain superfamily/Winged helix DNA-binding domain"/>
    <property type="match status" value="1"/>
</dbReference>
<evidence type="ECO:0000313" key="3">
    <source>
        <dbReference type="Proteomes" id="UP000622405"/>
    </source>
</evidence>
<gene>
    <name evidence="2" type="ORF">GH811_11480</name>
</gene>
<dbReference type="InterPro" id="IPR036388">
    <property type="entry name" value="WH-like_DNA-bd_sf"/>
</dbReference>
<name>A0ABR6YYS3_9FIRM</name>
<dbReference type="InterPro" id="IPR005149">
    <property type="entry name" value="Tscrpt_reg_PadR_N"/>
</dbReference>
<accession>A0ABR6YYS3</accession>
<dbReference type="InterPro" id="IPR052509">
    <property type="entry name" value="Metal_resp_DNA-bind_regulator"/>
</dbReference>
<reference evidence="2 3" key="1">
    <citation type="journal article" date="2020" name="mSystems">
        <title>Defining Genomic and Predicted Metabolic Features of the Acetobacterium Genus.</title>
        <authorList>
            <person name="Ross D.E."/>
            <person name="Marshall C.W."/>
            <person name="Gulliver D."/>
            <person name="May H.D."/>
            <person name="Norman R.S."/>
        </authorList>
    </citation>
    <scope>NUCLEOTIDE SEQUENCE [LARGE SCALE GENOMIC DNA]</scope>
    <source>
        <strain evidence="2 3">DSM 4132</strain>
    </source>
</reference>
<organism evidence="2 3">
    <name type="scientific">Acetobacterium malicum</name>
    <dbReference type="NCBI Taxonomy" id="52692"/>
    <lineage>
        <taxon>Bacteria</taxon>
        <taxon>Bacillati</taxon>
        <taxon>Bacillota</taxon>
        <taxon>Clostridia</taxon>
        <taxon>Eubacteriales</taxon>
        <taxon>Eubacteriaceae</taxon>
        <taxon>Acetobacterium</taxon>
    </lineage>
</organism>